<dbReference type="Proteomes" id="UP001597387">
    <property type="component" value="Unassembled WGS sequence"/>
</dbReference>
<dbReference type="RefSeq" id="WP_255903194.1">
    <property type="nucleotide sequence ID" value="NZ_JAFMZO010000003.1"/>
</dbReference>
<protein>
    <recommendedName>
        <fullName evidence="4">Lipopolysaccharide assembly protein A domain-containing protein</fullName>
    </recommendedName>
</protein>
<accession>A0ABW4ZM82</accession>
<keyword evidence="3" id="KW-1185">Reference proteome</keyword>
<proteinExistence type="predicted"/>
<evidence type="ECO:0000256" key="1">
    <source>
        <dbReference type="SAM" id="Phobius"/>
    </source>
</evidence>
<organism evidence="2 3">
    <name type="scientific">Paradesertivirga mongoliensis</name>
    <dbReference type="NCBI Taxonomy" id="2100740"/>
    <lineage>
        <taxon>Bacteria</taxon>
        <taxon>Pseudomonadati</taxon>
        <taxon>Bacteroidota</taxon>
        <taxon>Sphingobacteriia</taxon>
        <taxon>Sphingobacteriales</taxon>
        <taxon>Sphingobacteriaceae</taxon>
        <taxon>Paradesertivirga</taxon>
    </lineage>
</organism>
<keyword evidence="1" id="KW-1133">Transmembrane helix</keyword>
<keyword evidence="1" id="KW-0472">Membrane</keyword>
<feature type="transmembrane region" description="Helical" evidence="1">
    <location>
        <begin position="36"/>
        <end position="57"/>
    </location>
</feature>
<gene>
    <name evidence="2" type="ORF">ACFSJU_09610</name>
</gene>
<keyword evidence="1" id="KW-0812">Transmembrane</keyword>
<evidence type="ECO:0000313" key="2">
    <source>
        <dbReference type="EMBL" id="MFD2162646.1"/>
    </source>
</evidence>
<reference evidence="3" key="1">
    <citation type="journal article" date="2019" name="Int. J. Syst. Evol. Microbiol.">
        <title>The Global Catalogue of Microorganisms (GCM) 10K type strain sequencing project: providing services to taxonomists for standard genome sequencing and annotation.</title>
        <authorList>
            <consortium name="The Broad Institute Genomics Platform"/>
            <consortium name="The Broad Institute Genome Sequencing Center for Infectious Disease"/>
            <person name="Wu L."/>
            <person name="Ma J."/>
        </authorList>
    </citation>
    <scope>NUCLEOTIDE SEQUENCE [LARGE SCALE GENOMIC DNA]</scope>
    <source>
        <strain evidence="3">KCTC 42217</strain>
    </source>
</reference>
<dbReference type="EMBL" id="JBHUHZ010000001">
    <property type="protein sequence ID" value="MFD2162646.1"/>
    <property type="molecule type" value="Genomic_DNA"/>
</dbReference>
<sequence>MSGKTIFIVIASVLVTIVLMKNTEEIDFWLFGATKIPKLVILGTMFGLGFIIGVMAARPKKNEIVYKEPEFEVVEPEQRRTGLSDEDRDYIS</sequence>
<name>A0ABW4ZM82_9SPHI</name>
<comment type="caution">
    <text evidence="2">The sequence shown here is derived from an EMBL/GenBank/DDBJ whole genome shotgun (WGS) entry which is preliminary data.</text>
</comment>
<evidence type="ECO:0008006" key="4">
    <source>
        <dbReference type="Google" id="ProtNLM"/>
    </source>
</evidence>
<evidence type="ECO:0000313" key="3">
    <source>
        <dbReference type="Proteomes" id="UP001597387"/>
    </source>
</evidence>